<name>T1EN72_HELRO</name>
<dbReference type="InterPro" id="IPR051655">
    <property type="entry name" value="FAM161"/>
</dbReference>
<evidence type="ECO:0008006" key="7">
    <source>
        <dbReference type="Google" id="ProtNLM"/>
    </source>
</evidence>
<dbReference type="InterPro" id="IPR019579">
    <property type="entry name" value="FAM161A/B"/>
</dbReference>
<dbReference type="GeneID" id="20198022"/>
<dbReference type="RefSeq" id="XP_009008989.1">
    <property type="nucleotide sequence ID" value="XM_009010741.1"/>
</dbReference>
<dbReference type="OrthoDB" id="2150121at2759"/>
<dbReference type="InParanoid" id="T1EN72"/>
<dbReference type="KEGG" id="hro:HELRODRAFT_158749"/>
<gene>
    <name evidence="5" type="primary">20198022</name>
    <name evidence="4" type="ORF">HELRODRAFT_158749</name>
</gene>
<organism evidence="5 6">
    <name type="scientific">Helobdella robusta</name>
    <name type="common">Californian leech</name>
    <dbReference type="NCBI Taxonomy" id="6412"/>
    <lineage>
        <taxon>Eukaryota</taxon>
        <taxon>Metazoa</taxon>
        <taxon>Spiralia</taxon>
        <taxon>Lophotrochozoa</taxon>
        <taxon>Annelida</taxon>
        <taxon>Clitellata</taxon>
        <taxon>Hirudinea</taxon>
        <taxon>Rhynchobdellida</taxon>
        <taxon>Glossiphoniidae</taxon>
        <taxon>Helobdella</taxon>
    </lineage>
</organism>
<reference evidence="5" key="3">
    <citation type="submission" date="2015-06" db="UniProtKB">
        <authorList>
            <consortium name="EnsemblMetazoa"/>
        </authorList>
    </citation>
    <scope>IDENTIFICATION</scope>
</reference>
<feature type="region of interest" description="Disordered" evidence="3">
    <location>
        <begin position="435"/>
        <end position="580"/>
    </location>
</feature>
<dbReference type="CTD" id="20198022"/>
<feature type="compositionally biased region" description="Acidic residues" evidence="3">
    <location>
        <begin position="528"/>
        <end position="542"/>
    </location>
</feature>
<feature type="compositionally biased region" description="Basic and acidic residues" evidence="3">
    <location>
        <begin position="458"/>
        <end position="469"/>
    </location>
</feature>
<protein>
    <recommendedName>
        <fullName evidence="7">FAM161 centrosomal protein A</fullName>
    </recommendedName>
</protein>
<proteinExistence type="inferred from homology"/>
<feature type="compositionally biased region" description="Acidic residues" evidence="3">
    <location>
        <begin position="565"/>
        <end position="574"/>
    </location>
</feature>
<dbReference type="Proteomes" id="UP000015101">
    <property type="component" value="Unassembled WGS sequence"/>
</dbReference>
<evidence type="ECO:0000256" key="1">
    <source>
        <dbReference type="ARBA" id="ARBA00006663"/>
    </source>
</evidence>
<dbReference type="eggNOG" id="ENOG502QRC3">
    <property type="taxonomic scope" value="Eukaryota"/>
</dbReference>
<dbReference type="GO" id="GO:0044782">
    <property type="term" value="P:cilium organization"/>
    <property type="evidence" value="ECO:0000318"/>
    <property type="project" value="GO_Central"/>
</dbReference>
<feature type="compositionally biased region" description="Polar residues" evidence="3">
    <location>
        <begin position="470"/>
        <end position="495"/>
    </location>
</feature>
<dbReference type="PANTHER" id="PTHR21501:SF1">
    <property type="entry name" value="PROTEIN FAM-161"/>
    <property type="match status" value="1"/>
</dbReference>
<sequence length="580" mass="67465">MITAADKQFQIFQQNLTSNKTKQPVQAWNENITTPQPFAFSNDIRNKKSKVVIELEEKRMREQILEELECQKQFKAHTVPSFVSKPLYDQIVKQNEERKKILKEKSKERMQVLSKPFSFSPMNKKTVDVSTDKLTKNMFKANRFPSKIFSSEIDLRMQENENKRAFAKTLRSKTMLKNSETPKAIVEHEERLEQKKNKQAKGMMFDLIQEELNKFHPKIHREVPNFDRIYLQSLSKNVQIKERCATKCEPFHFETEMKKKKVQTKRRSSTSTLNDLRHSNERSSFAKLLPVSTDTIPITETKTSVLRAQQARSQIERAQNLIEMGLKQSQMKKLQNKMLQKSVREKSTAHDFQFVQGSIEKKIKNQKLSEQEREKQYKKELKEMKQRISSRPLLFEQIAQASQKKHKDILERNKADILLENGKFDAKNEKYKNTVEESSIQDFNNPDDITPNIENLDLDQKSNRSERSSVKNSVASRKTASNESLPSERMSNTASPMRADHQAQQQLLSSRDDKVSNAAFYDPPMGSEGDDDDKFESDDDVDGSLNSNSTRKKSYDQTSVYSEESHDDEDEHDIVDDVSK</sequence>
<keyword evidence="6" id="KW-1185">Reference proteome</keyword>
<reference evidence="6" key="1">
    <citation type="submission" date="2012-12" db="EMBL/GenBank/DDBJ databases">
        <authorList>
            <person name="Hellsten U."/>
            <person name="Grimwood J."/>
            <person name="Chapman J.A."/>
            <person name="Shapiro H."/>
            <person name="Aerts A."/>
            <person name="Otillar R.P."/>
            <person name="Terry A.Y."/>
            <person name="Boore J.L."/>
            <person name="Simakov O."/>
            <person name="Marletaz F."/>
            <person name="Cho S.-J."/>
            <person name="Edsinger-Gonzales E."/>
            <person name="Havlak P."/>
            <person name="Kuo D.-H."/>
            <person name="Larsson T."/>
            <person name="Lv J."/>
            <person name="Arendt D."/>
            <person name="Savage R."/>
            <person name="Osoegawa K."/>
            <person name="de Jong P."/>
            <person name="Lindberg D.R."/>
            <person name="Seaver E.C."/>
            <person name="Weisblat D.A."/>
            <person name="Putnam N.H."/>
            <person name="Grigoriev I.V."/>
            <person name="Rokhsar D.S."/>
        </authorList>
    </citation>
    <scope>NUCLEOTIDE SEQUENCE</scope>
</reference>
<dbReference type="EMBL" id="KB095811">
    <property type="protein sequence ID" value="ESO12269.1"/>
    <property type="molecule type" value="Genomic_DNA"/>
</dbReference>
<evidence type="ECO:0000313" key="4">
    <source>
        <dbReference type="EMBL" id="ESO12269.1"/>
    </source>
</evidence>
<dbReference type="AlphaFoldDB" id="T1EN72"/>
<dbReference type="OMA" id="EVTECQR"/>
<dbReference type="PANTHER" id="PTHR21501">
    <property type="entry name" value="PROTEIN FAM-161"/>
    <property type="match status" value="1"/>
</dbReference>
<accession>T1EN72</accession>
<evidence type="ECO:0000256" key="2">
    <source>
        <dbReference type="ARBA" id="ARBA00023054"/>
    </source>
</evidence>
<comment type="similarity">
    <text evidence="1">Belongs to the FAM161 family.</text>
</comment>
<evidence type="ECO:0000313" key="5">
    <source>
        <dbReference type="EnsemblMetazoa" id="HelroP158749"/>
    </source>
</evidence>
<reference evidence="4 6" key="2">
    <citation type="journal article" date="2013" name="Nature">
        <title>Insights into bilaterian evolution from three spiralian genomes.</title>
        <authorList>
            <person name="Simakov O."/>
            <person name="Marletaz F."/>
            <person name="Cho S.J."/>
            <person name="Edsinger-Gonzales E."/>
            <person name="Havlak P."/>
            <person name="Hellsten U."/>
            <person name="Kuo D.H."/>
            <person name="Larsson T."/>
            <person name="Lv J."/>
            <person name="Arendt D."/>
            <person name="Savage R."/>
            <person name="Osoegawa K."/>
            <person name="de Jong P."/>
            <person name="Grimwood J."/>
            <person name="Chapman J.A."/>
            <person name="Shapiro H."/>
            <person name="Aerts A."/>
            <person name="Otillar R.P."/>
            <person name="Terry A.Y."/>
            <person name="Boore J.L."/>
            <person name="Grigoriev I.V."/>
            <person name="Lindberg D.R."/>
            <person name="Seaver E.C."/>
            <person name="Weisblat D.A."/>
            <person name="Putnam N.H."/>
            <person name="Rokhsar D.S."/>
        </authorList>
    </citation>
    <scope>NUCLEOTIDE SEQUENCE</scope>
</reference>
<dbReference type="Pfam" id="PF10595">
    <property type="entry name" value="FAM161A_B"/>
    <property type="match status" value="1"/>
</dbReference>
<evidence type="ECO:0000313" key="6">
    <source>
        <dbReference type="Proteomes" id="UP000015101"/>
    </source>
</evidence>
<dbReference type="EnsemblMetazoa" id="HelroT158749">
    <property type="protein sequence ID" value="HelroP158749"/>
    <property type="gene ID" value="HelroG158749"/>
</dbReference>
<dbReference type="HOGENOM" id="CLU_470330_0_0_1"/>
<dbReference type="GO" id="GO:0005856">
    <property type="term" value="C:cytoskeleton"/>
    <property type="evidence" value="ECO:0007669"/>
    <property type="project" value="UniProtKB-ARBA"/>
</dbReference>
<dbReference type="STRING" id="6412.T1EN72"/>
<dbReference type="EMBL" id="AMQM01000123">
    <property type="status" value="NOT_ANNOTATED_CDS"/>
    <property type="molecule type" value="Genomic_DNA"/>
</dbReference>
<keyword evidence="2" id="KW-0175">Coiled coil</keyword>
<evidence type="ECO:0000256" key="3">
    <source>
        <dbReference type="SAM" id="MobiDB-lite"/>
    </source>
</evidence>